<dbReference type="PROSITE" id="PS50801">
    <property type="entry name" value="STAS"/>
    <property type="match status" value="1"/>
</dbReference>
<dbReference type="Pfam" id="PF13466">
    <property type="entry name" value="STAS_2"/>
    <property type="match status" value="1"/>
</dbReference>
<keyword evidence="4" id="KW-1185">Reference proteome</keyword>
<evidence type="ECO:0000313" key="3">
    <source>
        <dbReference type="EMBL" id="MFD2091161.1"/>
    </source>
</evidence>
<organism evidence="3 4">
    <name type="scientific">Blastococcus deserti</name>
    <dbReference type="NCBI Taxonomy" id="2259033"/>
    <lineage>
        <taxon>Bacteria</taxon>
        <taxon>Bacillati</taxon>
        <taxon>Actinomycetota</taxon>
        <taxon>Actinomycetes</taxon>
        <taxon>Geodermatophilales</taxon>
        <taxon>Geodermatophilaceae</taxon>
        <taxon>Blastococcus</taxon>
    </lineage>
</organism>
<feature type="domain" description="STAS" evidence="2">
    <location>
        <begin position="13"/>
        <end position="92"/>
    </location>
</feature>
<dbReference type="InterPro" id="IPR002645">
    <property type="entry name" value="STAS_dom"/>
</dbReference>
<dbReference type="Gene3D" id="3.30.750.24">
    <property type="entry name" value="STAS domain"/>
    <property type="match status" value="1"/>
</dbReference>
<name>A0ABW4X6Z6_9ACTN</name>
<protein>
    <submittedName>
        <fullName evidence="3">STAS domain-containing protein</fullName>
    </submittedName>
</protein>
<accession>A0ABW4X6Z6</accession>
<dbReference type="EMBL" id="JBHUHP010000004">
    <property type="protein sequence ID" value="MFD2091161.1"/>
    <property type="molecule type" value="Genomic_DNA"/>
</dbReference>
<comment type="caution">
    <text evidence="3">The sequence shown here is derived from an EMBL/GenBank/DDBJ whole genome shotgun (WGS) entry which is preliminary data.</text>
</comment>
<sequence length="184" mass="19195">MFRLSVHHASGCVVVGGELDHRHRHLLLDGLRTLVPTPHPSWTVDLAEVTFCDTSGLGALVEGHGLAREHHRGLAVVRPSDCVHRQLVLGGLEPLLCPSPDRSGATDTGPSWPRPRSADLAGIRRPLPHRARATALPVRPGATHPTGVAGTGSPPAPAPRPGPGAAAENLPGVPAPVREHPGGR</sequence>
<dbReference type="InterPro" id="IPR058548">
    <property type="entry name" value="MlaB-like_STAS"/>
</dbReference>
<dbReference type="SUPFAM" id="SSF52091">
    <property type="entry name" value="SpoIIaa-like"/>
    <property type="match status" value="1"/>
</dbReference>
<proteinExistence type="predicted"/>
<gene>
    <name evidence="3" type="ORF">ACFSHS_06185</name>
</gene>
<evidence type="ECO:0000259" key="2">
    <source>
        <dbReference type="PROSITE" id="PS50801"/>
    </source>
</evidence>
<reference evidence="4" key="1">
    <citation type="journal article" date="2019" name="Int. J. Syst. Evol. Microbiol.">
        <title>The Global Catalogue of Microorganisms (GCM) 10K type strain sequencing project: providing services to taxonomists for standard genome sequencing and annotation.</title>
        <authorList>
            <consortium name="The Broad Institute Genomics Platform"/>
            <consortium name="The Broad Institute Genome Sequencing Center for Infectious Disease"/>
            <person name="Wu L."/>
            <person name="Ma J."/>
        </authorList>
    </citation>
    <scope>NUCLEOTIDE SEQUENCE [LARGE SCALE GENOMIC DNA]</scope>
    <source>
        <strain evidence="4">JCM 3338</strain>
    </source>
</reference>
<dbReference type="RefSeq" id="WP_376873144.1">
    <property type="nucleotide sequence ID" value="NZ_JBHUHP010000004.1"/>
</dbReference>
<evidence type="ECO:0000256" key="1">
    <source>
        <dbReference type="SAM" id="MobiDB-lite"/>
    </source>
</evidence>
<dbReference type="Proteomes" id="UP001597402">
    <property type="component" value="Unassembled WGS sequence"/>
</dbReference>
<feature type="region of interest" description="Disordered" evidence="1">
    <location>
        <begin position="98"/>
        <end position="184"/>
    </location>
</feature>
<dbReference type="CDD" id="cd07043">
    <property type="entry name" value="STAS_anti-anti-sigma_factors"/>
    <property type="match status" value="1"/>
</dbReference>
<dbReference type="InterPro" id="IPR036513">
    <property type="entry name" value="STAS_dom_sf"/>
</dbReference>
<evidence type="ECO:0000313" key="4">
    <source>
        <dbReference type="Proteomes" id="UP001597402"/>
    </source>
</evidence>